<proteinExistence type="predicted"/>
<protein>
    <recommendedName>
        <fullName evidence="6">Protein kinase</fullName>
    </recommendedName>
</protein>
<dbReference type="EMBL" id="FNQG01000002">
    <property type="protein sequence ID" value="SDZ77486.1"/>
    <property type="molecule type" value="Genomic_DNA"/>
</dbReference>
<evidence type="ECO:0000313" key="5">
    <source>
        <dbReference type="Proteomes" id="UP000183843"/>
    </source>
</evidence>
<evidence type="ECO:0000313" key="3">
    <source>
        <dbReference type="EMBL" id="SFA70039.1"/>
    </source>
</evidence>
<name>A0A1H3VRT7_SELRU</name>
<dbReference type="RefSeq" id="WP_037352672.1">
    <property type="nucleotide sequence ID" value="NZ_FNQG01000002.1"/>
</dbReference>
<sequence>MARKANYEEKISAIEAKIEKKQEELKKLKAQLSSLKTKKADGDYKELTEYMLANNISAGDVLAKIKK</sequence>
<dbReference type="Proteomes" id="UP000183469">
    <property type="component" value="Unassembled WGS sequence"/>
</dbReference>
<evidence type="ECO:0000313" key="4">
    <source>
        <dbReference type="Proteomes" id="UP000183469"/>
    </source>
</evidence>
<reference evidence="4 5" key="1">
    <citation type="submission" date="2016-10" db="EMBL/GenBank/DDBJ databases">
        <authorList>
            <person name="de Groot N.N."/>
        </authorList>
    </citation>
    <scope>NUCLEOTIDE SEQUENCE [LARGE SCALE GENOMIC DNA]</scope>
    <source>
        <strain evidence="2 4">DSM 2872</strain>
        <strain evidence="3 5">L14</strain>
    </source>
</reference>
<keyword evidence="1" id="KW-0175">Coiled coil</keyword>
<dbReference type="EMBL" id="FOJX01000001">
    <property type="protein sequence ID" value="SFA70039.1"/>
    <property type="molecule type" value="Genomic_DNA"/>
</dbReference>
<dbReference type="AlphaFoldDB" id="A0A1H3VRT7"/>
<dbReference type="Proteomes" id="UP000183843">
    <property type="component" value="Unassembled WGS sequence"/>
</dbReference>
<evidence type="ECO:0008006" key="6">
    <source>
        <dbReference type="Google" id="ProtNLM"/>
    </source>
</evidence>
<evidence type="ECO:0000313" key="2">
    <source>
        <dbReference type="EMBL" id="SDZ77486.1"/>
    </source>
</evidence>
<evidence type="ECO:0000256" key="1">
    <source>
        <dbReference type="SAM" id="Coils"/>
    </source>
</evidence>
<gene>
    <name evidence="3" type="ORF">SAMN05216587_101149</name>
    <name evidence="2" type="ORF">SAMN05660648_00520</name>
</gene>
<accession>A0A1H3VRT7</accession>
<organism evidence="2 4">
    <name type="scientific">Selenomonas ruminantium</name>
    <dbReference type="NCBI Taxonomy" id="971"/>
    <lineage>
        <taxon>Bacteria</taxon>
        <taxon>Bacillati</taxon>
        <taxon>Bacillota</taxon>
        <taxon>Negativicutes</taxon>
        <taxon>Selenomonadales</taxon>
        <taxon>Selenomonadaceae</taxon>
        <taxon>Selenomonas</taxon>
    </lineage>
</organism>
<feature type="coiled-coil region" evidence="1">
    <location>
        <begin position="4"/>
        <end position="38"/>
    </location>
</feature>